<keyword evidence="4" id="KW-1185">Reference proteome</keyword>
<dbReference type="InterPro" id="IPR013653">
    <property type="entry name" value="GCN5-like_dom"/>
</dbReference>
<comment type="similarity">
    <text evidence="1">Belongs to the glycine N-acyltransferase family.</text>
</comment>
<evidence type="ECO:0000256" key="1">
    <source>
        <dbReference type="RuleBase" id="RU368002"/>
    </source>
</evidence>
<dbReference type="InterPro" id="IPR015938">
    <property type="entry name" value="Glycine_N-acyltransferase_N"/>
</dbReference>
<dbReference type="PANTHER" id="PTHR15298">
    <property type="entry name" value="L-COA N-ACYLTRANSFERASE-RELATED"/>
    <property type="match status" value="1"/>
</dbReference>
<evidence type="ECO:0000313" key="4">
    <source>
        <dbReference type="Proteomes" id="UP000005408"/>
    </source>
</evidence>
<dbReference type="GO" id="GO:0005739">
    <property type="term" value="C:mitochondrion"/>
    <property type="evidence" value="ECO:0007669"/>
    <property type="project" value="InterPro"/>
</dbReference>
<dbReference type="Pfam" id="PF08445">
    <property type="entry name" value="FR47"/>
    <property type="match status" value="1"/>
</dbReference>
<name>A0A8W8IL65_MAGGI</name>
<dbReference type="EnsemblMetazoa" id="G14536.7">
    <property type="protein sequence ID" value="G14536.7:cds"/>
    <property type="gene ID" value="G14536"/>
</dbReference>
<feature type="domain" description="N-acetyltransferase" evidence="2">
    <location>
        <begin position="150"/>
        <end position="282"/>
    </location>
</feature>
<keyword evidence="1" id="KW-0012">Acyltransferase</keyword>
<dbReference type="InterPro" id="IPR000182">
    <property type="entry name" value="GNAT_dom"/>
</dbReference>
<dbReference type="EnsemblMetazoa" id="G14536.1">
    <property type="protein sequence ID" value="G14536.1:cds"/>
    <property type="gene ID" value="G14536"/>
</dbReference>
<organism evidence="3 4">
    <name type="scientific">Magallana gigas</name>
    <name type="common">Pacific oyster</name>
    <name type="synonym">Crassostrea gigas</name>
    <dbReference type="NCBI Taxonomy" id="29159"/>
    <lineage>
        <taxon>Eukaryota</taxon>
        <taxon>Metazoa</taxon>
        <taxon>Spiralia</taxon>
        <taxon>Lophotrochozoa</taxon>
        <taxon>Mollusca</taxon>
        <taxon>Bivalvia</taxon>
        <taxon>Autobranchia</taxon>
        <taxon>Pteriomorphia</taxon>
        <taxon>Ostreida</taxon>
        <taxon>Ostreoidea</taxon>
        <taxon>Ostreidae</taxon>
        <taxon>Magallana</taxon>
    </lineage>
</organism>
<dbReference type="GO" id="GO:0047961">
    <property type="term" value="F:glycine N-acyltransferase activity"/>
    <property type="evidence" value="ECO:0007669"/>
    <property type="project" value="InterPro"/>
</dbReference>
<dbReference type="OrthoDB" id="61870at2759"/>
<dbReference type="PANTHER" id="PTHR15298:SF1">
    <property type="entry name" value="GLYCINE N-ACYLTRANSFERASE-LIKE PROTEIN"/>
    <property type="match status" value="1"/>
</dbReference>
<dbReference type="PROSITE" id="PS51186">
    <property type="entry name" value="GNAT"/>
    <property type="match status" value="1"/>
</dbReference>
<dbReference type="InterPro" id="IPR016181">
    <property type="entry name" value="Acyl_CoA_acyltransferase"/>
</dbReference>
<dbReference type="Gene3D" id="3.40.630.30">
    <property type="match status" value="1"/>
</dbReference>
<evidence type="ECO:0000259" key="2">
    <source>
        <dbReference type="PROSITE" id="PS51186"/>
    </source>
</evidence>
<dbReference type="Pfam" id="PF06021">
    <property type="entry name" value="Gly_acyl_tr_N"/>
    <property type="match status" value="1"/>
</dbReference>
<dbReference type="OMA" id="QTHICHT"/>
<accession>A0A8W8IL65</accession>
<protein>
    <recommendedName>
        <fullName evidence="1">Glycine N-acyltransferase-like protein</fullName>
        <ecNumber evidence="1">2.3.1.-</ecNumber>
    </recommendedName>
</protein>
<proteinExistence type="inferred from homology"/>
<evidence type="ECO:0000313" key="3">
    <source>
        <dbReference type="EnsemblMetazoa" id="G14536.3:cds"/>
    </source>
</evidence>
<dbReference type="EC" id="2.3.1.-" evidence="1"/>
<dbReference type="InterPro" id="IPR010313">
    <property type="entry name" value="Glycine_N-acyltransferase"/>
</dbReference>
<dbReference type="AlphaFoldDB" id="A0A8W8IL65"/>
<sequence>MIYKILDKKEIGELKEELSCGLPGTAKIYYVIRNALDDNLSGFEVVVDNWPKWNCILLRPESSDKVLNYFKQTHICHTKSVSALKYFLQRPGLIDWSQPINFTGVPSDVIPVLSEVCRKHGGQITSKESRLMYAWSRPTPPDMPTIPDGVTLSALKPEHAKVLKSDWAKQSNADELEGYFRSVIEKFESSCLLDKNGRILAYICMQYNGSIAMIYVLPEFRKEGYFDILISDLTRKLLAKSDIAYGFIPSNDTSLINTSRKLGFEWVPQGNMTWTRFTPNVPRKQQQRAAFESSPVSDVFPENLDTLLKNQLGVPLVNI</sequence>
<dbReference type="SUPFAM" id="SSF55729">
    <property type="entry name" value="Acyl-CoA N-acyltransferases (Nat)"/>
    <property type="match status" value="1"/>
</dbReference>
<dbReference type="EnsemblMetazoa" id="G14536.2">
    <property type="protein sequence ID" value="G14536.2:cds"/>
    <property type="gene ID" value="G14536"/>
</dbReference>
<dbReference type="Proteomes" id="UP000005408">
    <property type="component" value="Unassembled WGS sequence"/>
</dbReference>
<reference evidence="3" key="1">
    <citation type="submission" date="2022-08" db="UniProtKB">
        <authorList>
            <consortium name="EnsemblMetazoa"/>
        </authorList>
    </citation>
    <scope>IDENTIFICATION</scope>
    <source>
        <strain evidence="3">05x7-T-G4-1.051#20</strain>
    </source>
</reference>
<dbReference type="EnsemblMetazoa" id="G14536.3">
    <property type="protein sequence ID" value="G14536.3:cds"/>
    <property type="gene ID" value="G14536"/>
</dbReference>
<dbReference type="EnsemblMetazoa" id="G14536.4">
    <property type="protein sequence ID" value="G14536.4:cds"/>
    <property type="gene ID" value="G14536"/>
</dbReference>
<keyword evidence="1" id="KW-0808">Transferase</keyword>